<protein>
    <recommendedName>
        <fullName evidence="5">RRM domain-containing protein</fullName>
    </recommendedName>
</protein>
<dbReference type="PaxDb" id="55529-EKX44041"/>
<feature type="compositionally biased region" description="Basic and acidic residues" evidence="1">
    <location>
        <begin position="158"/>
        <end position="168"/>
    </location>
</feature>
<reference evidence="4" key="2">
    <citation type="submission" date="2012-11" db="EMBL/GenBank/DDBJ databases">
        <authorList>
            <person name="Kuo A."/>
            <person name="Curtis B.A."/>
            <person name="Tanifuji G."/>
            <person name="Burki F."/>
            <person name="Gruber A."/>
            <person name="Irimia M."/>
            <person name="Maruyama S."/>
            <person name="Arias M.C."/>
            <person name="Ball S.G."/>
            <person name="Gile G.H."/>
            <person name="Hirakawa Y."/>
            <person name="Hopkins J.F."/>
            <person name="Rensing S.A."/>
            <person name="Schmutz J."/>
            <person name="Symeonidi A."/>
            <person name="Elias M."/>
            <person name="Eveleigh R.J."/>
            <person name="Herman E.K."/>
            <person name="Klute M.J."/>
            <person name="Nakayama T."/>
            <person name="Obornik M."/>
            <person name="Reyes-Prieto A."/>
            <person name="Armbrust E.V."/>
            <person name="Aves S.J."/>
            <person name="Beiko R.G."/>
            <person name="Coutinho P."/>
            <person name="Dacks J.B."/>
            <person name="Durnford D.G."/>
            <person name="Fast N.M."/>
            <person name="Green B.R."/>
            <person name="Grisdale C."/>
            <person name="Hempe F."/>
            <person name="Henrissat B."/>
            <person name="Hoppner M.P."/>
            <person name="Ishida K.-I."/>
            <person name="Kim E."/>
            <person name="Koreny L."/>
            <person name="Kroth P.G."/>
            <person name="Liu Y."/>
            <person name="Malik S.-B."/>
            <person name="Maier U.G."/>
            <person name="McRose D."/>
            <person name="Mock T."/>
            <person name="Neilson J.A."/>
            <person name="Onodera N.T."/>
            <person name="Poole A.M."/>
            <person name="Pritham E.J."/>
            <person name="Richards T.A."/>
            <person name="Rocap G."/>
            <person name="Roy S.W."/>
            <person name="Sarai C."/>
            <person name="Schaack S."/>
            <person name="Shirato S."/>
            <person name="Slamovits C.H."/>
            <person name="Spencer D.F."/>
            <person name="Suzuki S."/>
            <person name="Worden A.Z."/>
            <person name="Zauner S."/>
            <person name="Barry K."/>
            <person name="Bell C."/>
            <person name="Bharti A.K."/>
            <person name="Crow J.A."/>
            <person name="Grimwood J."/>
            <person name="Kramer R."/>
            <person name="Lindquist E."/>
            <person name="Lucas S."/>
            <person name="Salamov A."/>
            <person name="McFadden G.I."/>
            <person name="Lane C.E."/>
            <person name="Keeling P.J."/>
            <person name="Gray M.W."/>
            <person name="Grigoriev I.V."/>
            <person name="Archibald J.M."/>
        </authorList>
    </citation>
    <scope>NUCLEOTIDE SEQUENCE</scope>
    <source>
        <strain evidence="4">CCMP2712</strain>
    </source>
</reference>
<dbReference type="EnsemblProtists" id="EKX44041">
    <property type="protein sequence ID" value="EKX44041"/>
    <property type="gene ID" value="GUITHDRAFT_163722"/>
</dbReference>
<reference evidence="3" key="3">
    <citation type="submission" date="2016-03" db="UniProtKB">
        <authorList>
            <consortium name="EnsemblProtists"/>
        </authorList>
    </citation>
    <scope>IDENTIFICATION</scope>
</reference>
<dbReference type="InterPro" id="IPR035979">
    <property type="entry name" value="RBD_domain_sf"/>
</dbReference>
<feature type="region of interest" description="Disordered" evidence="1">
    <location>
        <begin position="93"/>
        <end position="125"/>
    </location>
</feature>
<dbReference type="SUPFAM" id="SSF54928">
    <property type="entry name" value="RNA-binding domain, RBD"/>
    <property type="match status" value="1"/>
</dbReference>
<dbReference type="InterPro" id="IPR012677">
    <property type="entry name" value="Nucleotide-bd_a/b_plait_sf"/>
</dbReference>
<feature type="region of interest" description="Disordered" evidence="1">
    <location>
        <begin position="137"/>
        <end position="171"/>
    </location>
</feature>
<organism evidence="2">
    <name type="scientific">Guillardia theta (strain CCMP2712)</name>
    <name type="common">Cryptophyte</name>
    <dbReference type="NCBI Taxonomy" id="905079"/>
    <lineage>
        <taxon>Eukaryota</taxon>
        <taxon>Cryptophyceae</taxon>
        <taxon>Pyrenomonadales</taxon>
        <taxon>Geminigeraceae</taxon>
        <taxon>Guillardia</taxon>
    </lineage>
</organism>
<reference evidence="2 4" key="1">
    <citation type="journal article" date="2012" name="Nature">
        <title>Algal genomes reveal evolutionary mosaicism and the fate of nucleomorphs.</title>
        <authorList>
            <consortium name="DOE Joint Genome Institute"/>
            <person name="Curtis B.A."/>
            <person name="Tanifuji G."/>
            <person name="Burki F."/>
            <person name="Gruber A."/>
            <person name="Irimia M."/>
            <person name="Maruyama S."/>
            <person name="Arias M.C."/>
            <person name="Ball S.G."/>
            <person name="Gile G.H."/>
            <person name="Hirakawa Y."/>
            <person name="Hopkins J.F."/>
            <person name="Kuo A."/>
            <person name="Rensing S.A."/>
            <person name="Schmutz J."/>
            <person name="Symeonidi A."/>
            <person name="Elias M."/>
            <person name="Eveleigh R.J."/>
            <person name="Herman E.K."/>
            <person name="Klute M.J."/>
            <person name="Nakayama T."/>
            <person name="Obornik M."/>
            <person name="Reyes-Prieto A."/>
            <person name="Armbrust E.V."/>
            <person name="Aves S.J."/>
            <person name="Beiko R.G."/>
            <person name="Coutinho P."/>
            <person name="Dacks J.B."/>
            <person name="Durnford D.G."/>
            <person name="Fast N.M."/>
            <person name="Green B.R."/>
            <person name="Grisdale C.J."/>
            <person name="Hempel F."/>
            <person name="Henrissat B."/>
            <person name="Hoppner M.P."/>
            <person name="Ishida K."/>
            <person name="Kim E."/>
            <person name="Koreny L."/>
            <person name="Kroth P.G."/>
            <person name="Liu Y."/>
            <person name="Malik S.B."/>
            <person name="Maier U.G."/>
            <person name="McRose D."/>
            <person name="Mock T."/>
            <person name="Neilson J.A."/>
            <person name="Onodera N.T."/>
            <person name="Poole A.M."/>
            <person name="Pritham E.J."/>
            <person name="Richards T.A."/>
            <person name="Rocap G."/>
            <person name="Roy S.W."/>
            <person name="Sarai C."/>
            <person name="Schaack S."/>
            <person name="Shirato S."/>
            <person name="Slamovits C.H."/>
            <person name="Spencer D.F."/>
            <person name="Suzuki S."/>
            <person name="Worden A.Z."/>
            <person name="Zauner S."/>
            <person name="Barry K."/>
            <person name="Bell C."/>
            <person name="Bharti A.K."/>
            <person name="Crow J.A."/>
            <person name="Grimwood J."/>
            <person name="Kramer R."/>
            <person name="Lindquist E."/>
            <person name="Lucas S."/>
            <person name="Salamov A."/>
            <person name="McFadden G.I."/>
            <person name="Lane C.E."/>
            <person name="Keeling P.J."/>
            <person name="Gray M.W."/>
            <person name="Grigoriev I.V."/>
            <person name="Archibald J.M."/>
        </authorList>
    </citation>
    <scope>NUCLEOTIDE SEQUENCE</scope>
    <source>
        <strain evidence="2 4">CCMP2712</strain>
    </source>
</reference>
<sequence length="271" mass="28154">MATVQVLNVSPAVDEAVLRNFFSFCGGIKSIEFNSQDLGPGELASAAKAAGAPSPASDAEAALVTFDSEDAAATAQLLSNSLLDDRPVLVIPAGSAKGQEEGDIGSSRGGDGASDADPMSQANPKGRGLMQVLRERAKTAQDQVQNLQSSGSIQSKVSEARQSAKDTASKLMSGETLRAGYGMLMSGLTSIKEAVKKAEEANRRFNERLLKEAHAEREGRRLGQGSSPEAGTDQVAEPAADAEESAQQGSVLARVHSEAVQDLPRAVDKSS</sequence>
<dbReference type="PANTHER" id="PTHR32343">
    <property type="entry name" value="SERINE/ARGININE-RICH SPLICING FACTOR"/>
    <property type="match status" value="1"/>
</dbReference>
<evidence type="ECO:0000313" key="2">
    <source>
        <dbReference type="EMBL" id="EKX44041.1"/>
    </source>
</evidence>
<dbReference type="GO" id="GO:0003676">
    <property type="term" value="F:nucleic acid binding"/>
    <property type="evidence" value="ECO:0007669"/>
    <property type="project" value="InterPro"/>
</dbReference>
<feature type="region of interest" description="Disordered" evidence="1">
    <location>
        <begin position="209"/>
        <end position="271"/>
    </location>
</feature>
<dbReference type="KEGG" id="gtt:GUITHDRAFT_163722"/>
<evidence type="ECO:0008006" key="5">
    <source>
        <dbReference type="Google" id="ProtNLM"/>
    </source>
</evidence>
<dbReference type="RefSeq" id="XP_005831021.1">
    <property type="nucleotide sequence ID" value="XM_005830964.1"/>
</dbReference>
<feature type="compositionally biased region" description="Basic and acidic residues" evidence="1">
    <location>
        <begin position="255"/>
        <end position="271"/>
    </location>
</feature>
<feature type="compositionally biased region" description="Basic and acidic residues" evidence="1">
    <location>
        <begin position="209"/>
        <end position="221"/>
    </location>
</feature>
<accession>L1J697</accession>
<dbReference type="HOGENOM" id="CLU_074138_0_0_1"/>
<evidence type="ECO:0000256" key="1">
    <source>
        <dbReference type="SAM" id="MobiDB-lite"/>
    </source>
</evidence>
<name>L1J697_GUITC</name>
<dbReference type="AlphaFoldDB" id="L1J697"/>
<gene>
    <name evidence="2" type="ORF">GUITHDRAFT_163722</name>
</gene>
<proteinExistence type="predicted"/>
<evidence type="ECO:0000313" key="3">
    <source>
        <dbReference type="EnsemblProtists" id="EKX44041"/>
    </source>
</evidence>
<keyword evidence="4" id="KW-1185">Reference proteome</keyword>
<dbReference type="GeneID" id="17300693"/>
<dbReference type="OrthoDB" id="7763451at2759"/>
<dbReference type="EMBL" id="JH993007">
    <property type="protein sequence ID" value="EKX44041.1"/>
    <property type="molecule type" value="Genomic_DNA"/>
</dbReference>
<dbReference type="Proteomes" id="UP000011087">
    <property type="component" value="Unassembled WGS sequence"/>
</dbReference>
<evidence type="ECO:0000313" key="4">
    <source>
        <dbReference type="Proteomes" id="UP000011087"/>
    </source>
</evidence>
<feature type="compositionally biased region" description="Polar residues" evidence="1">
    <location>
        <begin position="140"/>
        <end position="157"/>
    </location>
</feature>
<dbReference type="Gene3D" id="3.30.70.330">
    <property type="match status" value="1"/>
</dbReference>